<evidence type="ECO:0000256" key="1">
    <source>
        <dbReference type="SAM" id="MobiDB-lite"/>
    </source>
</evidence>
<protein>
    <submittedName>
        <fullName evidence="3">Peptidoglycan/xylan/chitin deacetylase, PgdA/CDA1 family</fullName>
    </submittedName>
</protein>
<dbReference type="PANTHER" id="PTHR10587:SF137">
    <property type="entry name" value="4-DEOXY-4-FORMAMIDO-L-ARABINOSE-PHOSPHOUNDECAPRENOL DEFORMYLASE ARND-RELATED"/>
    <property type="match status" value="1"/>
</dbReference>
<name>A0A1H1UVD8_9ACTN</name>
<accession>A0A1H1UVD8</accession>
<dbReference type="AlphaFoldDB" id="A0A1H1UVD8"/>
<evidence type="ECO:0000259" key="2">
    <source>
        <dbReference type="PROSITE" id="PS51677"/>
    </source>
</evidence>
<dbReference type="STRING" id="117157.SAMN04489717_3794"/>
<dbReference type="GO" id="GO:0016810">
    <property type="term" value="F:hydrolase activity, acting on carbon-nitrogen (but not peptide) bonds"/>
    <property type="evidence" value="ECO:0007669"/>
    <property type="project" value="InterPro"/>
</dbReference>
<dbReference type="InterPro" id="IPR050248">
    <property type="entry name" value="Polysacc_deacetylase_ArnD"/>
</dbReference>
<dbReference type="EMBL" id="LT629732">
    <property type="protein sequence ID" value="SDS76534.1"/>
    <property type="molecule type" value="Genomic_DNA"/>
</dbReference>
<proteinExistence type="predicted"/>
<feature type="compositionally biased region" description="Polar residues" evidence="1">
    <location>
        <begin position="23"/>
        <end position="32"/>
    </location>
</feature>
<dbReference type="InterPro" id="IPR002509">
    <property type="entry name" value="NODB_dom"/>
</dbReference>
<dbReference type="Gene3D" id="3.20.20.370">
    <property type="entry name" value="Glycoside hydrolase/deacetylase"/>
    <property type="match status" value="1"/>
</dbReference>
<dbReference type="PANTHER" id="PTHR10587">
    <property type="entry name" value="GLYCOSYL TRANSFERASE-RELATED"/>
    <property type="match status" value="1"/>
</dbReference>
<feature type="domain" description="NodB homology" evidence="2">
    <location>
        <begin position="71"/>
        <end position="250"/>
    </location>
</feature>
<evidence type="ECO:0000313" key="4">
    <source>
        <dbReference type="Proteomes" id="UP000198983"/>
    </source>
</evidence>
<dbReference type="PROSITE" id="PS51677">
    <property type="entry name" value="NODB"/>
    <property type="match status" value="1"/>
</dbReference>
<evidence type="ECO:0000313" key="3">
    <source>
        <dbReference type="EMBL" id="SDS76534.1"/>
    </source>
</evidence>
<keyword evidence="4" id="KW-1185">Reference proteome</keyword>
<feature type="region of interest" description="Disordered" evidence="1">
    <location>
        <begin position="20"/>
        <end position="58"/>
    </location>
</feature>
<organism evidence="3 4">
    <name type="scientific">Actinopolymorpha singaporensis</name>
    <dbReference type="NCBI Taxonomy" id="117157"/>
    <lineage>
        <taxon>Bacteria</taxon>
        <taxon>Bacillati</taxon>
        <taxon>Actinomycetota</taxon>
        <taxon>Actinomycetes</taxon>
        <taxon>Propionibacteriales</taxon>
        <taxon>Actinopolymorphaceae</taxon>
        <taxon>Actinopolymorpha</taxon>
    </lineage>
</organism>
<sequence>MSGAAAGVLLCGCAAARTKDHSSPSAQATSHPAPTHTDHGSVVQNAPTTAPPAGKPPRTVVEIGHGPRSLPRVALTFHGAGDPTTAEALLRAAEHAGTPVTVLAVGTWLAQNPGMAGRIRRGGHELGNHTLNHLPMRQLDESRAYDEIAGCAAVLHRLTGSTGRWFRASGTQYTTPLIRAAAARAGYRSCLSYDVDTRDYLDPGAATVIRNGVELARPGSILSLHLGHPGTVRALPALVGGLRARGLRPVTVTELLR</sequence>
<dbReference type="InterPro" id="IPR011330">
    <property type="entry name" value="Glyco_hydro/deAcase_b/a-brl"/>
</dbReference>
<dbReference type="GO" id="GO:0005975">
    <property type="term" value="P:carbohydrate metabolic process"/>
    <property type="evidence" value="ECO:0007669"/>
    <property type="project" value="InterPro"/>
</dbReference>
<dbReference type="SUPFAM" id="SSF88713">
    <property type="entry name" value="Glycoside hydrolase/deacetylase"/>
    <property type="match status" value="1"/>
</dbReference>
<reference evidence="3 4" key="1">
    <citation type="submission" date="2016-10" db="EMBL/GenBank/DDBJ databases">
        <authorList>
            <person name="de Groot N.N."/>
        </authorList>
    </citation>
    <scope>NUCLEOTIDE SEQUENCE [LARGE SCALE GENOMIC DNA]</scope>
    <source>
        <strain evidence="3 4">DSM 22024</strain>
    </source>
</reference>
<dbReference type="Proteomes" id="UP000198983">
    <property type="component" value="Chromosome I"/>
</dbReference>
<dbReference type="CDD" id="cd10917">
    <property type="entry name" value="CE4_NodB_like_6s_7s"/>
    <property type="match status" value="1"/>
</dbReference>
<gene>
    <name evidence="3" type="ORF">SAMN04489717_3794</name>
</gene>
<dbReference type="Pfam" id="PF01522">
    <property type="entry name" value="Polysacc_deac_1"/>
    <property type="match status" value="1"/>
</dbReference>